<keyword evidence="2" id="KW-1185">Reference proteome</keyword>
<sequence>MVLAGLSELPRAGSEAMSFYALVRSGFECGTYLVNEEKSSVSQMYCVDRFDSLVRSKPVWLRISDLIKSGWALVRSVSDLETARRRLVLVSGTPMRRRFD</sequence>
<accession>A0A2Z7C0I6</accession>
<evidence type="ECO:0000313" key="1">
    <source>
        <dbReference type="EMBL" id="KZV40269.1"/>
    </source>
</evidence>
<dbReference type="EMBL" id="KV000466">
    <property type="protein sequence ID" value="KZV40269.1"/>
    <property type="molecule type" value="Genomic_DNA"/>
</dbReference>
<reference evidence="1 2" key="1">
    <citation type="journal article" date="2015" name="Proc. Natl. Acad. Sci. U.S.A.">
        <title>The resurrection genome of Boea hygrometrica: A blueprint for survival of dehydration.</title>
        <authorList>
            <person name="Xiao L."/>
            <person name="Yang G."/>
            <person name="Zhang L."/>
            <person name="Yang X."/>
            <person name="Zhao S."/>
            <person name="Ji Z."/>
            <person name="Zhou Q."/>
            <person name="Hu M."/>
            <person name="Wang Y."/>
            <person name="Chen M."/>
            <person name="Xu Y."/>
            <person name="Jin H."/>
            <person name="Xiao X."/>
            <person name="Hu G."/>
            <person name="Bao F."/>
            <person name="Hu Y."/>
            <person name="Wan P."/>
            <person name="Li L."/>
            <person name="Deng X."/>
            <person name="Kuang T."/>
            <person name="Xiang C."/>
            <person name="Zhu J.K."/>
            <person name="Oliver M.J."/>
            <person name="He Y."/>
        </authorList>
    </citation>
    <scope>NUCLEOTIDE SEQUENCE [LARGE SCALE GENOMIC DNA]</scope>
    <source>
        <strain evidence="2">cv. XS01</strain>
    </source>
</reference>
<evidence type="ECO:0000313" key="2">
    <source>
        <dbReference type="Proteomes" id="UP000250235"/>
    </source>
</evidence>
<name>A0A2Z7C0I6_9LAMI</name>
<gene>
    <name evidence="1" type="ORF">F511_28859</name>
</gene>
<dbReference type="AlphaFoldDB" id="A0A2Z7C0I6"/>
<protein>
    <submittedName>
        <fullName evidence="1">Pentatricopeptide repeat-containing protein-like</fullName>
    </submittedName>
</protein>
<proteinExistence type="predicted"/>
<organism evidence="1 2">
    <name type="scientific">Dorcoceras hygrometricum</name>
    <dbReference type="NCBI Taxonomy" id="472368"/>
    <lineage>
        <taxon>Eukaryota</taxon>
        <taxon>Viridiplantae</taxon>
        <taxon>Streptophyta</taxon>
        <taxon>Embryophyta</taxon>
        <taxon>Tracheophyta</taxon>
        <taxon>Spermatophyta</taxon>
        <taxon>Magnoliopsida</taxon>
        <taxon>eudicotyledons</taxon>
        <taxon>Gunneridae</taxon>
        <taxon>Pentapetalae</taxon>
        <taxon>asterids</taxon>
        <taxon>lamiids</taxon>
        <taxon>Lamiales</taxon>
        <taxon>Gesneriaceae</taxon>
        <taxon>Didymocarpoideae</taxon>
        <taxon>Trichosporeae</taxon>
        <taxon>Loxocarpinae</taxon>
        <taxon>Dorcoceras</taxon>
    </lineage>
</organism>
<dbReference type="Proteomes" id="UP000250235">
    <property type="component" value="Unassembled WGS sequence"/>
</dbReference>